<reference evidence="1 2" key="1">
    <citation type="submission" date="2019-11" db="EMBL/GenBank/DDBJ databases">
        <authorList>
            <person name="Jiao W.-B."/>
            <person name="Schneeberger K."/>
        </authorList>
    </citation>
    <scope>NUCLEOTIDE SEQUENCE [LARGE SCALE GENOMIC DNA]</scope>
    <source>
        <strain evidence="2">cv. An-1</strain>
    </source>
</reference>
<evidence type="ECO:0000313" key="1">
    <source>
        <dbReference type="EMBL" id="VYS70675.1"/>
    </source>
</evidence>
<gene>
    <name evidence="1" type="ORF">AN1_LOCUS26054</name>
</gene>
<dbReference type="EMBL" id="CACRSJ010000110">
    <property type="protein sequence ID" value="VYS70675.1"/>
    <property type="molecule type" value="Genomic_DNA"/>
</dbReference>
<name>A0A654GD03_ARATH</name>
<organism evidence="1 2">
    <name type="scientific">Arabidopsis thaliana</name>
    <name type="common">Mouse-ear cress</name>
    <dbReference type="NCBI Taxonomy" id="3702"/>
    <lineage>
        <taxon>Eukaryota</taxon>
        <taxon>Viridiplantae</taxon>
        <taxon>Streptophyta</taxon>
        <taxon>Embryophyta</taxon>
        <taxon>Tracheophyta</taxon>
        <taxon>Spermatophyta</taxon>
        <taxon>Magnoliopsida</taxon>
        <taxon>eudicotyledons</taxon>
        <taxon>Gunneridae</taxon>
        <taxon>Pentapetalae</taxon>
        <taxon>rosids</taxon>
        <taxon>malvids</taxon>
        <taxon>Brassicales</taxon>
        <taxon>Brassicaceae</taxon>
        <taxon>Camelineae</taxon>
        <taxon>Arabidopsis</taxon>
    </lineage>
</organism>
<protein>
    <submittedName>
        <fullName evidence="1">Uncharacterized protein</fullName>
    </submittedName>
</protein>
<evidence type="ECO:0000313" key="2">
    <source>
        <dbReference type="Proteomes" id="UP000426265"/>
    </source>
</evidence>
<dbReference type="Proteomes" id="UP000426265">
    <property type="component" value="Unassembled WGS sequence"/>
</dbReference>
<proteinExistence type="predicted"/>
<sequence>MLVNERKVYVSVRFDRDWKKIEDFVEDHLAVITTDHFMDRMAAIHVEAYCGRS</sequence>
<dbReference type="ExpressionAtlas" id="A0A654GD03">
    <property type="expression patterns" value="baseline and differential"/>
</dbReference>
<accession>A0A654GD03</accession>
<dbReference type="AlphaFoldDB" id="A0A654GD03"/>